<name>A0A1W2D2K4_9HYPH</name>
<gene>
    <name evidence="5" type="ORF">SAMN06297251_11284</name>
</gene>
<organism evidence="5 6">
    <name type="scientific">Fulvimarina manganoxydans</name>
    <dbReference type="NCBI Taxonomy" id="937218"/>
    <lineage>
        <taxon>Bacteria</taxon>
        <taxon>Pseudomonadati</taxon>
        <taxon>Pseudomonadota</taxon>
        <taxon>Alphaproteobacteria</taxon>
        <taxon>Hyphomicrobiales</taxon>
        <taxon>Aurantimonadaceae</taxon>
        <taxon>Fulvimarina</taxon>
    </lineage>
</organism>
<dbReference type="Gene3D" id="1.10.10.60">
    <property type="entry name" value="Homeodomain-like"/>
    <property type="match status" value="1"/>
</dbReference>
<dbReference type="Pfam" id="PF14525">
    <property type="entry name" value="AraC_binding_2"/>
    <property type="match status" value="1"/>
</dbReference>
<evidence type="ECO:0000313" key="6">
    <source>
        <dbReference type="Proteomes" id="UP000192656"/>
    </source>
</evidence>
<keyword evidence="3" id="KW-0804">Transcription</keyword>
<keyword evidence="2" id="KW-0238">DNA-binding</keyword>
<dbReference type="PROSITE" id="PS01124">
    <property type="entry name" value="HTH_ARAC_FAMILY_2"/>
    <property type="match status" value="1"/>
</dbReference>
<dbReference type="PANTHER" id="PTHR46796:SF6">
    <property type="entry name" value="ARAC SUBFAMILY"/>
    <property type="match status" value="1"/>
</dbReference>
<evidence type="ECO:0000313" key="5">
    <source>
        <dbReference type="EMBL" id="SMC91835.1"/>
    </source>
</evidence>
<reference evidence="5 6" key="1">
    <citation type="submission" date="2017-04" db="EMBL/GenBank/DDBJ databases">
        <authorList>
            <person name="Afonso C.L."/>
            <person name="Miller P.J."/>
            <person name="Scott M.A."/>
            <person name="Spackman E."/>
            <person name="Goraichik I."/>
            <person name="Dimitrov K.M."/>
            <person name="Suarez D.L."/>
            <person name="Swayne D.E."/>
        </authorList>
    </citation>
    <scope>NUCLEOTIDE SEQUENCE [LARGE SCALE GENOMIC DNA]</scope>
    <source>
        <strain evidence="5 6">CGMCC 1.10972</strain>
    </source>
</reference>
<dbReference type="InterPro" id="IPR018062">
    <property type="entry name" value="HTH_AraC-typ_CS"/>
</dbReference>
<evidence type="ECO:0000256" key="1">
    <source>
        <dbReference type="ARBA" id="ARBA00023015"/>
    </source>
</evidence>
<dbReference type="GO" id="GO:0043565">
    <property type="term" value="F:sequence-specific DNA binding"/>
    <property type="evidence" value="ECO:0007669"/>
    <property type="project" value="InterPro"/>
</dbReference>
<dbReference type="PANTHER" id="PTHR46796">
    <property type="entry name" value="HTH-TYPE TRANSCRIPTIONAL ACTIVATOR RHAS-RELATED"/>
    <property type="match status" value="1"/>
</dbReference>
<dbReference type="AlphaFoldDB" id="A0A1W2D2K4"/>
<dbReference type="InterPro" id="IPR020449">
    <property type="entry name" value="Tscrpt_reg_AraC-type_HTH"/>
</dbReference>
<feature type="domain" description="HTH araC/xylS-type" evidence="4">
    <location>
        <begin position="227"/>
        <end position="327"/>
    </location>
</feature>
<evidence type="ECO:0000256" key="2">
    <source>
        <dbReference type="ARBA" id="ARBA00023125"/>
    </source>
</evidence>
<accession>A0A1W2D2K4</accession>
<proteinExistence type="predicted"/>
<dbReference type="InterPro" id="IPR009057">
    <property type="entry name" value="Homeodomain-like_sf"/>
</dbReference>
<dbReference type="STRING" id="937218.SAMN06297251_11284"/>
<dbReference type="Proteomes" id="UP000192656">
    <property type="component" value="Unassembled WGS sequence"/>
</dbReference>
<dbReference type="InterPro" id="IPR018060">
    <property type="entry name" value="HTH_AraC"/>
</dbReference>
<dbReference type="Pfam" id="PF12833">
    <property type="entry name" value="HTH_18"/>
    <property type="match status" value="1"/>
</dbReference>
<dbReference type="GO" id="GO:0003700">
    <property type="term" value="F:DNA-binding transcription factor activity"/>
    <property type="evidence" value="ECO:0007669"/>
    <property type="project" value="InterPro"/>
</dbReference>
<dbReference type="SUPFAM" id="SSF46689">
    <property type="entry name" value="Homeodomain-like"/>
    <property type="match status" value="1"/>
</dbReference>
<sequence>MNARPTQTSGAQTPLPHAVFSVRDVSPKERFGAWKESISCIFDVETEREARRRDFDAQVEASLLGDLMLARTTSLGQSWTRSASTIARDGMDHYMIQLFVEGGMEADHRHGNASIGDRSLVVFDLSQEVISQTSDFTNLSLIIPRQALARSLNRPDDQHMRSLRGDDPLVGLLFQHMLSLEKMRGAISIPQAQEISTATVALTAACLNGSASDDAGDQEGFETARIIGVKRLIEANLDDFDLNAARIAHMAGLSRTKLYSLFEPLGGVTAYLRERRLRRALSSLTAPRNRYKAISEIAATCGFANESAFSRAFRQRFDCSPSEMRRRDVGAPMTSHFETLKGRRYEHWLHHL</sequence>
<keyword evidence="6" id="KW-1185">Reference proteome</keyword>
<dbReference type="PROSITE" id="PS00041">
    <property type="entry name" value="HTH_ARAC_FAMILY_1"/>
    <property type="match status" value="1"/>
</dbReference>
<dbReference type="InterPro" id="IPR050204">
    <property type="entry name" value="AraC_XylS_family_regulators"/>
</dbReference>
<dbReference type="PRINTS" id="PR00032">
    <property type="entry name" value="HTHARAC"/>
</dbReference>
<dbReference type="InterPro" id="IPR035418">
    <property type="entry name" value="AraC-bd_2"/>
</dbReference>
<keyword evidence="1" id="KW-0805">Transcription regulation</keyword>
<dbReference type="EMBL" id="FWXR01000012">
    <property type="protein sequence ID" value="SMC91835.1"/>
    <property type="molecule type" value="Genomic_DNA"/>
</dbReference>
<evidence type="ECO:0000256" key="3">
    <source>
        <dbReference type="ARBA" id="ARBA00023163"/>
    </source>
</evidence>
<dbReference type="SMART" id="SM00342">
    <property type="entry name" value="HTH_ARAC"/>
    <property type="match status" value="1"/>
</dbReference>
<evidence type="ECO:0000259" key="4">
    <source>
        <dbReference type="PROSITE" id="PS01124"/>
    </source>
</evidence>
<protein>
    <submittedName>
        <fullName evidence="5">Transcriptional regulator, AraC family</fullName>
    </submittedName>
</protein>